<gene>
    <name evidence="14" type="ORF">QGN17_08770</name>
</gene>
<comment type="catalytic activity">
    <reaction evidence="1">
        <text>ATP + protein L-histidine = ADP + protein N-phospho-L-histidine.</text>
        <dbReference type="EC" id="2.7.13.3"/>
    </reaction>
</comment>
<keyword evidence="6 11" id="KW-0812">Transmembrane</keyword>
<dbReference type="PROSITE" id="PS50885">
    <property type="entry name" value="HAMP"/>
    <property type="match status" value="1"/>
</dbReference>
<evidence type="ECO:0000256" key="2">
    <source>
        <dbReference type="ARBA" id="ARBA00004370"/>
    </source>
</evidence>
<comment type="caution">
    <text evidence="14">The sequence shown here is derived from an EMBL/GenBank/DDBJ whole genome shotgun (WGS) entry which is preliminary data.</text>
</comment>
<dbReference type="InterPro" id="IPR036890">
    <property type="entry name" value="HATPase_C_sf"/>
</dbReference>
<dbReference type="CDD" id="cd00082">
    <property type="entry name" value="HisKA"/>
    <property type="match status" value="1"/>
</dbReference>
<dbReference type="Pfam" id="PF00672">
    <property type="entry name" value="HAMP"/>
    <property type="match status" value="1"/>
</dbReference>
<dbReference type="Gene3D" id="6.10.340.10">
    <property type="match status" value="1"/>
</dbReference>
<evidence type="ECO:0000256" key="11">
    <source>
        <dbReference type="SAM" id="Phobius"/>
    </source>
</evidence>
<keyword evidence="7" id="KW-0418">Kinase</keyword>
<sequence>MTEPLQRSQSPFRSGAFRFALVFAAVFAIAAFLMLSMVRHQIGHYAHKAMEGSLTSETATLIAEEPEGLAGEIRRRMGATNGAAFQYLLLDRQGRSLVGAIPQATAHEGWGSVVMREHASTPTDPEGPERLMTLGTRLADGSLLVVATDGFDVDKVGGHMTRFTILWATAITLIALVGGWMTGLIFLRRIGAANAAIERIVAGRTEQRLPMIGLAPELDDLARNVNRMLDRIDGLMEGLRQVSTDVAHDLRTPLTRLRQMLEAAREAAGREETDAGIEIALAQADQLLATFRAILRLAQIQGGGRRTPFAPVHLDELLRTLIETYEPVASDAGHLLTADMVAGAVVKGDADLLAQLFANLIENAIIHTPSGTRVSIEVQREGDAIEVVVRDDGPGVPGAERERITRRFYQVDPSRSGGGSGLGLSIASAIATLHEAQLTIEDALPGLRIGVAFAQYSGTPENL</sequence>
<keyword evidence="8 11" id="KW-1133">Transmembrane helix</keyword>
<evidence type="ECO:0000256" key="1">
    <source>
        <dbReference type="ARBA" id="ARBA00000085"/>
    </source>
</evidence>
<organism evidence="14 15">
    <name type="scientific">Sphingomonas oryzagri</name>
    <dbReference type="NCBI Taxonomy" id="3042314"/>
    <lineage>
        <taxon>Bacteria</taxon>
        <taxon>Pseudomonadati</taxon>
        <taxon>Pseudomonadota</taxon>
        <taxon>Alphaproteobacteria</taxon>
        <taxon>Sphingomonadales</taxon>
        <taxon>Sphingomonadaceae</taxon>
        <taxon>Sphingomonas</taxon>
    </lineage>
</organism>
<evidence type="ECO:0000256" key="9">
    <source>
        <dbReference type="ARBA" id="ARBA00023012"/>
    </source>
</evidence>
<feature type="domain" description="Histidine kinase" evidence="12">
    <location>
        <begin position="245"/>
        <end position="457"/>
    </location>
</feature>
<reference evidence="14" key="1">
    <citation type="submission" date="2023-04" db="EMBL/GenBank/DDBJ databases">
        <title>Sphingomonas sp. MAHUQ-71 isolated from rice field.</title>
        <authorList>
            <person name="Huq M.A."/>
        </authorList>
    </citation>
    <scope>NUCLEOTIDE SEQUENCE</scope>
    <source>
        <strain evidence="14">MAHUQ-71</strain>
    </source>
</reference>
<dbReference type="RefSeq" id="WP_281044100.1">
    <property type="nucleotide sequence ID" value="NZ_JARYGZ010000001.1"/>
</dbReference>
<dbReference type="SUPFAM" id="SSF158472">
    <property type="entry name" value="HAMP domain-like"/>
    <property type="match status" value="1"/>
</dbReference>
<dbReference type="SMART" id="SM00387">
    <property type="entry name" value="HATPase_c"/>
    <property type="match status" value="1"/>
</dbReference>
<evidence type="ECO:0000256" key="7">
    <source>
        <dbReference type="ARBA" id="ARBA00022777"/>
    </source>
</evidence>
<feature type="transmembrane region" description="Helical" evidence="11">
    <location>
        <begin position="16"/>
        <end position="38"/>
    </location>
</feature>
<dbReference type="PANTHER" id="PTHR45436:SF8">
    <property type="entry name" value="HISTIDINE KINASE"/>
    <property type="match status" value="1"/>
</dbReference>
<dbReference type="Pfam" id="PF00512">
    <property type="entry name" value="HisKA"/>
    <property type="match status" value="1"/>
</dbReference>
<feature type="transmembrane region" description="Helical" evidence="11">
    <location>
        <begin position="165"/>
        <end position="187"/>
    </location>
</feature>
<keyword evidence="4" id="KW-0597">Phosphoprotein</keyword>
<keyword evidence="9" id="KW-0902">Two-component regulatory system</keyword>
<dbReference type="CDD" id="cd06225">
    <property type="entry name" value="HAMP"/>
    <property type="match status" value="1"/>
</dbReference>
<dbReference type="InterPro" id="IPR004358">
    <property type="entry name" value="Sig_transdc_His_kin-like_C"/>
</dbReference>
<evidence type="ECO:0000256" key="6">
    <source>
        <dbReference type="ARBA" id="ARBA00022692"/>
    </source>
</evidence>
<dbReference type="Gene3D" id="1.10.287.130">
    <property type="match status" value="1"/>
</dbReference>
<evidence type="ECO:0000256" key="8">
    <source>
        <dbReference type="ARBA" id="ARBA00022989"/>
    </source>
</evidence>
<protein>
    <recommendedName>
        <fullName evidence="3">histidine kinase</fullName>
        <ecNumber evidence="3">2.7.13.3</ecNumber>
    </recommendedName>
</protein>
<dbReference type="SMART" id="SM00304">
    <property type="entry name" value="HAMP"/>
    <property type="match status" value="1"/>
</dbReference>
<name>A0ABT6N180_9SPHN</name>
<evidence type="ECO:0000259" key="12">
    <source>
        <dbReference type="PROSITE" id="PS50109"/>
    </source>
</evidence>
<keyword evidence="15" id="KW-1185">Reference proteome</keyword>
<keyword evidence="5" id="KW-0808">Transferase</keyword>
<evidence type="ECO:0000313" key="15">
    <source>
        <dbReference type="Proteomes" id="UP001160625"/>
    </source>
</evidence>
<dbReference type="InterPro" id="IPR005467">
    <property type="entry name" value="His_kinase_dom"/>
</dbReference>
<keyword evidence="14" id="KW-0547">Nucleotide-binding</keyword>
<evidence type="ECO:0000256" key="5">
    <source>
        <dbReference type="ARBA" id="ARBA00022679"/>
    </source>
</evidence>
<dbReference type="EMBL" id="JARYGZ010000001">
    <property type="protein sequence ID" value="MDH7638822.1"/>
    <property type="molecule type" value="Genomic_DNA"/>
</dbReference>
<evidence type="ECO:0000313" key="14">
    <source>
        <dbReference type="EMBL" id="MDH7638822.1"/>
    </source>
</evidence>
<dbReference type="SUPFAM" id="SSF47384">
    <property type="entry name" value="Homodimeric domain of signal transducing histidine kinase"/>
    <property type="match status" value="1"/>
</dbReference>
<dbReference type="Gene3D" id="3.30.565.10">
    <property type="entry name" value="Histidine kinase-like ATPase, C-terminal domain"/>
    <property type="match status" value="1"/>
</dbReference>
<dbReference type="InterPro" id="IPR003660">
    <property type="entry name" value="HAMP_dom"/>
</dbReference>
<feature type="domain" description="HAMP" evidence="13">
    <location>
        <begin position="184"/>
        <end position="237"/>
    </location>
</feature>
<dbReference type="PRINTS" id="PR00344">
    <property type="entry name" value="BCTRLSENSOR"/>
</dbReference>
<keyword evidence="10 11" id="KW-0472">Membrane</keyword>
<dbReference type="InterPro" id="IPR036097">
    <property type="entry name" value="HisK_dim/P_sf"/>
</dbReference>
<dbReference type="SMART" id="SM00388">
    <property type="entry name" value="HisKA"/>
    <property type="match status" value="1"/>
</dbReference>
<dbReference type="InterPro" id="IPR003594">
    <property type="entry name" value="HATPase_dom"/>
</dbReference>
<dbReference type="PROSITE" id="PS50109">
    <property type="entry name" value="HIS_KIN"/>
    <property type="match status" value="1"/>
</dbReference>
<comment type="subcellular location">
    <subcellularLocation>
        <location evidence="2">Membrane</location>
    </subcellularLocation>
</comment>
<proteinExistence type="predicted"/>
<accession>A0ABT6N180</accession>
<evidence type="ECO:0000256" key="10">
    <source>
        <dbReference type="ARBA" id="ARBA00023136"/>
    </source>
</evidence>
<dbReference type="Pfam" id="PF02518">
    <property type="entry name" value="HATPase_c"/>
    <property type="match status" value="1"/>
</dbReference>
<dbReference type="PANTHER" id="PTHR45436">
    <property type="entry name" value="SENSOR HISTIDINE KINASE YKOH"/>
    <property type="match status" value="1"/>
</dbReference>
<dbReference type="SUPFAM" id="SSF55874">
    <property type="entry name" value="ATPase domain of HSP90 chaperone/DNA topoisomerase II/histidine kinase"/>
    <property type="match status" value="1"/>
</dbReference>
<keyword evidence="14" id="KW-0067">ATP-binding</keyword>
<dbReference type="EC" id="2.7.13.3" evidence="3"/>
<evidence type="ECO:0000256" key="3">
    <source>
        <dbReference type="ARBA" id="ARBA00012438"/>
    </source>
</evidence>
<evidence type="ECO:0000256" key="4">
    <source>
        <dbReference type="ARBA" id="ARBA00022553"/>
    </source>
</evidence>
<dbReference type="InterPro" id="IPR050428">
    <property type="entry name" value="TCS_sensor_his_kinase"/>
</dbReference>
<evidence type="ECO:0000259" key="13">
    <source>
        <dbReference type="PROSITE" id="PS50885"/>
    </source>
</evidence>
<dbReference type="InterPro" id="IPR003661">
    <property type="entry name" value="HisK_dim/P_dom"/>
</dbReference>
<dbReference type="GO" id="GO:0005524">
    <property type="term" value="F:ATP binding"/>
    <property type="evidence" value="ECO:0007669"/>
    <property type="project" value="UniProtKB-KW"/>
</dbReference>
<dbReference type="Proteomes" id="UP001160625">
    <property type="component" value="Unassembled WGS sequence"/>
</dbReference>